<dbReference type="GO" id="GO:0015024">
    <property type="term" value="F:glucuronate-2-sulfatase activity"/>
    <property type="evidence" value="ECO:0007669"/>
    <property type="project" value="TreeGrafter"/>
</dbReference>
<dbReference type="PROSITE" id="PS00149">
    <property type="entry name" value="SULFATASE_2"/>
    <property type="match status" value="1"/>
</dbReference>
<evidence type="ECO:0000256" key="3">
    <source>
        <dbReference type="SAM" id="Phobius"/>
    </source>
</evidence>
<dbReference type="Pfam" id="PF00884">
    <property type="entry name" value="Sulfatase"/>
    <property type="match status" value="1"/>
</dbReference>
<keyword evidence="2" id="KW-0378">Hydrolase</keyword>
<comment type="similarity">
    <text evidence="1">Belongs to the sulfatase family.</text>
</comment>
<evidence type="ECO:0000256" key="1">
    <source>
        <dbReference type="ARBA" id="ARBA00008779"/>
    </source>
</evidence>
<sequence length="664" mass="72826">MPVVDGTSIDRPNIILLVTDQERTAPPYETPEMVRWRKECLPARERLSKEGFVFPRHYTSTTACVPSRTSLYTGLFPSQHGVTSTWGGPSKDVCDAGTELRPWTVPTMGDYFSAAGYDTKYIGKWHISNEDLMTSEGDFVTDPNLYKAADPLKKFGFSGWCGPEPHGAMRENSGVVRDPPYSAEAVQWLEDRPASANPFLLVVNFVNPHDIVACPRLQGQWGLNSLAELAQVPHVPPAPFDDLSTKPSAHAGYKSRYDRMFGSPAKRQEEWVRRIYYALHALVDKELEKVLAALDRSPHCDTTIVMRTADHGELLGSHGGLWQKWYTAYEEAVRVPWVVSGRPLFPNGPPTWNVEGPLSNSVDILPTLLGLAGVPPSTAGSLLASGPHNAVLPFAGQDWSPWLRALGTAGEGVQAPPRSAPLYMEFLDNISVCSGQLSAEAKIFRALGLPPAIFKLFRFDSVGGPNLIQAVVARGPNGGLWKLVRYWDNPAAWTSPGIAHVDEVFERSRPLQSRTSALPEQWELYDLVDDPAEIHNLVSCSGEPLSSAVTEVLAHLRAELGEAKERFDGGMVDARESPPGAPAPIVAPEYAHELHLIHGLGKGKVRLFALVRVLSCFKVTLGCALGLMLARLLIRRRVLLRIRAAVVHSLFGSKQSQQKSLSLA</sequence>
<proteinExistence type="inferred from homology"/>
<name>A0A7S1FCG8_NOCSC</name>
<keyword evidence="3" id="KW-0472">Membrane</keyword>
<dbReference type="SUPFAM" id="SSF53649">
    <property type="entry name" value="Alkaline phosphatase-like"/>
    <property type="match status" value="1"/>
</dbReference>
<dbReference type="InterPro" id="IPR051849">
    <property type="entry name" value="GAG-degrading_sulfatase"/>
</dbReference>
<evidence type="ECO:0000313" key="5">
    <source>
        <dbReference type="EMBL" id="CAD8856936.1"/>
    </source>
</evidence>
<dbReference type="AlphaFoldDB" id="A0A7S1FCG8"/>
<dbReference type="Gene3D" id="3.40.720.10">
    <property type="entry name" value="Alkaline Phosphatase, subunit A"/>
    <property type="match status" value="1"/>
</dbReference>
<evidence type="ECO:0000256" key="2">
    <source>
        <dbReference type="ARBA" id="ARBA00022801"/>
    </source>
</evidence>
<feature type="domain" description="Sulfatase N-terminal" evidence="4">
    <location>
        <begin position="12"/>
        <end position="374"/>
    </location>
</feature>
<dbReference type="EMBL" id="HBFQ01044193">
    <property type="protein sequence ID" value="CAD8856936.1"/>
    <property type="molecule type" value="Transcribed_RNA"/>
</dbReference>
<gene>
    <name evidence="5" type="ORF">NSCI0253_LOCUS31288</name>
</gene>
<keyword evidence="3" id="KW-1133">Transmembrane helix</keyword>
<dbReference type="GO" id="GO:0004065">
    <property type="term" value="F:arylsulfatase activity"/>
    <property type="evidence" value="ECO:0007669"/>
    <property type="project" value="TreeGrafter"/>
</dbReference>
<keyword evidence="3" id="KW-0812">Transmembrane</keyword>
<accession>A0A7S1FCG8</accession>
<dbReference type="PANTHER" id="PTHR46615">
    <property type="entry name" value="ARYLSULFATASE K"/>
    <property type="match status" value="1"/>
</dbReference>
<dbReference type="InterPro" id="IPR017850">
    <property type="entry name" value="Alkaline_phosphatase_core_sf"/>
</dbReference>
<reference evidence="5" key="1">
    <citation type="submission" date="2021-01" db="EMBL/GenBank/DDBJ databases">
        <authorList>
            <person name="Corre E."/>
            <person name="Pelletier E."/>
            <person name="Niang G."/>
            <person name="Scheremetjew M."/>
            <person name="Finn R."/>
            <person name="Kale V."/>
            <person name="Holt S."/>
            <person name="Cochrane G."/>
            <person name="Meng A."/>
            <person name="Brown T."/>
            <person name="Cohen L."/>
        </authorList>
    </citation>
    <scope>NUCLEOTIDE SEQUENCE</scope>
</reference>
<organism evidence="5">
    <name type="scientific">Noctiluca scintillans</name>
    <name type="common">Sea sparkle</name>
    <name type="synonym">Red tide dinoflagellate</name>
    <dbReference type="NCBI Taxonomy" id="2966"/>
    <lineage>
        <taxon>Eukaryota</taxon>
        <taxon>Sar</taxon>
        <taxon>Alveolata</taxon>
        <taxon>Dinophyceae</taxon>
        <taxon>Noctilucales</taxon>
        <taxon>Noctilucaceae</taxon>
        <taxon>Noctiluca</taxon>
    </lineage>
</organism>
<dbReference type="InterPro" id="IPR024607">
    <property type="entry name" value="Sulfatase_CS"/>
</dbReference>
<protein>
    <recommendedName>
        <fullName evidence="4">Sulfatase N-terminal domain-containing protein</fullName>
    </recommendedName>
</protein>
<dbReference type="InterPro" id="IPR000917">
    <property type="entry name" value="Sulfatase_N"/>
</dbReference>
<evidence type="ECO:0000259" key="4">
    <source>
        <dbReference type="Pfam" id="PF00884"/>
    </source>
</evidence>
<dbReference type="PANTHER" id="PTHR46615:SF1">
    <property type="entry name" value="ARYLSULFATASE K"/>
    <property type="match status" value="1"/>
</dbReference>
<feature type="transmembrane region" description="Helical" evidence="3">
    <location>
        <begin position="607"/>
        <end position="634"/>
    </location>
</feature>